<evidence type="ECO:0000256" key="4">
    <source>
        <dbReference type="ARBA" id="ARBA00022691"/>
    </source>
</evidence>
<dbReference type="GO" id="GO:0008171">
    <property type="term" value="F:O-methyltransferase activity"/>
    <property type="evidence" value="ECO:0007669"/>
    <property type="project" value="UniProtKB-UniRule"/>
</dbReference>
<dbReference type="PANTHER" id="PTHR12315">
    <property type="entry name" value="BICOID-INTERACTING PROTEIN RELATED"/>
    <property type="match status" value="1"/>
</dbReference>
<dbReference type="STRING" id="543379.A0A232EI41"/>
<keyword evidence="3 6" id="KW-0808">Transferase</keyword>
<evidence type="ECO:0000256" key="6">
    <source>
        <dbReference type="RuleBase" id="RU367087"/>
    </source>
</evidence>
<keyword evidence="2 6" id="KW-0489">Methyltransferase</keyword>
<evidence type="ECO:0000256" key="7">
    <source>
        <dbReference type="SAM" id="MobiDB-lite"/>
    </source>
</evidence>
<dbReference type="GO" id="GO:0040031">
    <property type="term" value="P:snRNA modification"/>
    <property type="evidence" value="ECO:0007669"/>
    <property type="project" value="TreeGrafter"/>
</dbReference>
<dbReference type="SUPFAM" id="SSF53335">
    <property type="entry name" value="S-adenosyl-L-methionine-dependent methyltransferases"/>
    <property type="match status" value="1"/>
</dbReference>
<feature type="compositionally biased region" description="Basic and acidic residues" evidence="7">
    <location>
        <begin position="695"/>
        <end position="712"/>
    </location>
</feature>
<name>A0A232EI41_9HYME</name>
<feature type="region of interest" description="Disordered" evidence="7">
    <location>
        <begin position="642"/>
        <end position="663"/>
    </location>
</feature>
<dbReference type="Pfam" id="PF13649">
    <property type="entry name" value="Methyltransf_25"/>
    <property type="match status" value="1"/>
</dbReference>
<evidence type="ECO:0000256" key="2">
    <source>
        <dbReference type="ARBA" id="ARBA00022603"/>
    </source>
</evidence>
<dbReference type="PANTHER" id="PTHR12315:SF0">
    <property type="entry name" value="7SK SNRNA METHYLPHOSPHATE CAPPING ENZYME"/>
    <property type="match status" value="1"/>
</dbReference>
<feature type="compositionally biased region" description="Polar residues" evidence="7">
    <location>
        <begin position="713"/>
        <end position="726"/>
    </location>
</feature>
<keyword evidence="4 5" id="KW-0949">S-adenosyl-L-methionine</keyword>
<feature type="compositionally biased region" description="Basic and acidic residues" evidence="7">
    <location>
        <begin position="614"/>
        <end position="628"/>
    </location>
</feature>
<dbReference type="EC" id="2.1.1.-" evidence="6"/>
<dbReference type="InterPro" id="IPR010675">
    <property type="entry name" value="Bin3_C"/>
</dbReference>
<dbReference type="Gene3D" id="3.40.50.150">
    <property type="entry name" value="Vaccinia Virus protein VP39"/>
    <property type="match status" value="1"/>
</dbReference>
<dbReference type="InterPro" id="IPR041698">
    <property type="entry name" value="Methyltransf_25"/>
</dbReference>
<evidence type="ECO:0000313" key="9">
    <source>
        <dbReference type="EMBL" id="OXU18037.1"/>
    </source>
</evidence>
<dbReference type="PROSITE" id="PS51515">
    <property type="entry name" value="BIN3_SAM"/>
    <property type="match status" value="1"/>
</dbReference>
<dbReference type="InterPro" id="IPR024160">
    <property type="entry name" value="BIN3_SAM-bd_dom"/>
</dbReference>
<feature type="compositionally biased region" description="Pro residues" evidence="7">
    <location>
        <begin position="214"/>
        <end position="224"/>
    </location>
</feature>
<comment type="similarity">
    <text evidence="1 6">Belongs to the methyltransferase superfamily.</text>
</comment>
<feature type="compositionally biased region" description="Polar residues" evidence="7">
    <location>
        <begin position="649"/>
        <end position="661"/>
    </location>
</feature>
<feature type="region of interest" description="Disordered" evidence="7">
    <location>
        <begin position="576"/>
        <end position="628"/>
    </location>
</feature>
<evidence type="ECO:0000313" key="10">
    <source>
        <dbReference type="Proteomes" id="UP000215335"/>
    </source>
</evidence>
<evidence type="ECO:0000256" key="1">
    <source>
        <dbReference type="ARBA" id="ARBA00008361"/>
    </source>
</evidence>
<dbReference type="CDD" id="cd02440">
    <property type="entry name" value="AdoMet_MTases"/>
    <property type="match status" value="1"/>
</dbReference>
<dbReference type="InterPro" id="IPR029063">
    <property type="entry name" value="SAM-dependent_MTases_sf"/>
</dbReference>
<sequence length="750" mass="85290">MSSTTVDRPAKTGMTNKKENENNTKARRISNASHKKHKHEENRHFKFGRKRLQSFTGNGKFCPPYKRRKKEGAIIPPTKFLLGGNICDPLNLNSMQDEEINRAMNAVTPKSSPLPTPKHRKEAIEVIIPPNICDPLNLINCNDNDEYEKQLISPVKKPSKKRNRKRKRPSSAGRDDTNKESAEIKDSISIEEAKVVENVEANVVVEPAKNESPSKPPPLPPLPSQEPQQTKMEKPPPKEKVKLRLKGLDEIKDKRIKKLDVKDKIVSPVIPQPGAWKPRLPHRPNQDKKKKAQQQPKFNSKNARFQFGNYNRYYGYRNQHQNLDTRLTVFTQRKELFYGKDILDIGCNIGHITLSVARDFSARSVTGIDIDKKLINIARKNVKHYVNCVQSPASTEDGERKEYDANYFPTSMLINYGPVDIPGFTKHNDHKGFPYNVTFVQGNYILEDDALLSSEQPQFDTIICLSITKWIHLNFGDAGLKQSFKRMHAQLRPGGVLILEPQSWNSYSKKKALTEKIYKNYQSIEFFPQKFTQYLLSAEVGFRKCEVVSVPPHPSRGFQRPIYLYTKADDVTSPAATATTSETAASASTTTPSATNDSAMDVSIEDCSTSTAARNERRQSLEQQEYQRREYERELFSVEPRKEPWETEISPNEQSTSQRSGESFGHYENLENVYAPSVTPCYDTPIHNVDSNPPDPEKMCYLDVKIEHDQSESNHVAENGNKTSPTAEEDQQQRPDGGSSELTEQQEDKT</sequence>
<keyword evidence="10" id="KW-1185">Reference proteome</keyword>
<accession>A0A232EI41</accession>
<dbReference type="EMBL" id="NNAY01004334">
    <property type="protein sequence ID" value="OXU18037.1"/>
    <property type="molecule type" value="Genomic_DNA"/>
</dbReference>
<dbReference type="GO" id="GO:0032259">
    <property type="term" value="P:methylation"/>
    <property type="evidence" value="ECO:0007669"/>
    <property type="project" value="UniProtKB-KW"/>
</dbReference>
<evidence type="ECO:0000256" key="3">
    <source>
        <dbReference type="ARBA" id="ARBA00022679"/>
    </source>
</evidence>
<feature type="compositionally biased region" description="Basic and acidic residues" evidence="7">
    <location>
        <begin position="173"/>
        <end position="185"/>
    </location>
</feature>
<feature type="compositionally biased region" description="Basic residues" evidence="7">
    <location>
        <begin position="25"/>
        <end position="38"/>
    </location>
</feature>
<dbReference type="GO" id="GO:0017069">
    <property type="term" value="F:snRNA binding"/>
    <property type="evidence" value="ECO:0007669"/>
    <property type="project" value="TreeGrafter"/>
</dbReference>
<feature type="region of interest" description="Disordered" evidence="7">
    <location>
        <begin position="151"/>
        <end position="185"/>
    </location>
</feature>
<feature type="region of interest" description="Disordered" evidence="7">
    <location>
        <begin position="270"/>
        <end position="302"/>
    </location>
</feature>
<evidence type="ECO:0000259" key="8">
    <source>
        <dbReference type="PROSITE" id="PS51515"/>
    </source>
</evidence>
<dbReference type="Pfam" id="PF06859">
    <property type="entry name" value="Bin3"/>
    <property type="match status" value="1"/>
</dbReference>
<dbReference type="GO" id="GO:0008173">
    <property type="term" value="F:RNA methyltransferase activity"/>
    <property type="evidence" value="ECO:0007669"/>
    <property type="project" value="UniProtKB-UniRule"/>
</dbReference>
<dbReference type="OrthoDB" id="10017101at2759"/>
<protein>
    <recommendedName>
        <fullName evidence="6">RNA methyltransferase</fullName>
        <ecNumber evidence="6">2.1.1.-</ecNumber>
    </recommendedName>
</protein>
<proteinExistence type="inferred from homology"/>
<reference evidence="9 10" key="1">
    <citation type="journal article" date="2017" name="Curr. Biol.">
        <title>The Evolution of Venom by Co-option of Single-Copy Genes.</title>
        <authorList>
            <person name="Martinson E.O."/>
            <person name="Mrinalini"/>
            <person name="Kelkar Y.D."/>
            <person name="Chang C.H."/>
            <person name="Werren J.H."/>
        </authorList>
    </citation>
    <scope>NUCLEOTIDE SEQUENCE [LARGE SCALE GENOMIC DNA]</scope>
    <source>
        <strain evidence="9 10">Alberta</strain>
        <tissue evidence="9">Whole body</tissue>
    </source>
</reference>
<organism evidence="9 10">
    <name type="scientific">Trichomalopsis sarcophagae</name>
    <dbReference type="NCBI Taxonomy" id="543379"/>
    <lineage>
        <taxon>Eukaryota</taxon>
        <taxon>Metazoa</taxon>
        <taxon>Ecdysozoa</taxon>
        <taxon>Arthropoda</taxon>
        <taxon>Hexapoda</taxon>
        <taxon>Insecta</taxon>
        <taxon>Pterygota</taxon>
        <taxon>Neoptera</taxon>
        <taxon>Endopterygota</taxon>
        <taxon>Hymenoptera</taxon>
        <taxon>Apocrita</taxon>
        <taxon>Proctotrupomorpha</taxon>
        <taxon>Chalcidoidea</taxon>
        <taxon>Pteromalidae</taxon>
        <taxon>Pteromalinae</taxon>
        <taxon>Trichomalopsis</taxon>
    </lineage>
</organism>
<feature type="domain" description="Bin3-type SAM" evidence="8">
    <location>
        <begin position="324"/>
        <end position="570"/>
    </location>
</feature>
<feature type="compositionally biased region" description="Basic residues" evidence="7">
    <location>
        <begin position="157"/>
        <end position="169"/>
    </location>
</feature>
<evidence type="ECO:0000256" key="5">
    <source>
        <dbReference type="PROSITE-ProRule" id="PRU00848"/>
    </source>
</evidence>
<dbReference type="Proteomes" id="UP000215335">
    <property type="component" value="Unassembled WGS sequence"/>
</dbReference>
<dbReference type="AlphaFoldDB" id="A0A232EI41"/>
<feature type="compositionally biased region" description="Low complexity" evidence="7">
    <location>
        <begin position="576"/>
        <end position="595"/>
    </location>
</feature>
<comment type="caution">
    <text evidence="9">The sequence shown here is derived from an EMBL/GenBank/DDBJ whole genome shotgun (WGS) entry which is preliminary data.</text>
</comment>
<feature type="compositionally biased region" description="Basic and acidic residues" evidence="7">
    <location>
        <begin position="231"/>
        <end position="240"/>
    </location>
</feature>
<gene>
    <name evidence="9" type="ORF">TSAR_000510</name>
</gene>
<feature type="region of interest" description="Disordered" evidence="7">
    <location>
        <begin position="1"/>
        <end position="45"/>
    </location>
</feature>
<feature type="region of interest" description="Disordered" evidence="7">
    <location>
        <begin position="685"/>
        <end position="750"/>
    </location>
</feature>
<dbReference type="InterPro" id="IPR039772">
    <property type="entry name" value="Bin3-like"/>
</dbReference>
<feature type="region of interest" description="Disordered" evidence="7">
    <location>
        <begin position="207"/>
        <end position="240"/>
    </location>
</feature>